<feature type="region of interest" description="Disordered" evidence="6">
    <location>
        <begin position="74"/>
        <end position="95"/>
    </location>
</feature>
<dbReference type="GO" id="GO:0008270">
    <property type="term" value="F:zinc ion binding"/>
    <property type="evidence" value="ECO:0007669"/>
    <property type="project" value="UniProtKB-KW"/>
</dbReference>
<feature type="domain" description="C3H1-type" evidence="7">
    <location>
        <begin position="96"/>
        <end position="124"/>
    </location>
</feature>
<keyword evidence="1 5" id="KW-0479">Metal-binding</keyword>
<evidence type="ECO:0008006" key="11">
    <source>
        <dbReference type="Google" id="ProtNLM"/>
    </source>
</evidence>
<evidence type="ECO:0000259" key="8">
    <source>
        <dbReference type="PROSITE" id="PS51266"/>
    </source>
</evidence>
<dbReference type="SUPFAM" id="SSF161219">
    <property type="entry name" value="CHY zinc finger-like"/>
    <property type="match status" value="1"/>
</dbReference>
<dbReference type="InterPro" id="IPR036855">
    <property type="entry name" value="Znf_CCCH_sf"/>
</dbReference>
<accession>A0A3P6UCB6</accession>
<gene>
    <name evidence="9" type="ORF">NLS_LOCUS2605</name>
</gene>
<evidence type="ECO:0000256" key="2">
    <source>
        <dbReference type="ARBA" id="ARBA00022771"/>
    </source>
</evidence>
<evidence type="ECO:0000313" key="9">
    <source>
        <dbReference type="EMBL" id="VDK74751.1"/>
    </source>
</evidence>
<dbReference type="Proteomes" id="UP000277928">
    <property type="component" value="Unassembled WGS sequence"/>
</dbReference>
<feature type="domain" description="CHY-type" evidence="8">
    <location>
        <begin position="538"/>
        <end position="607"/>
    </location>
</feature>
<evidence type="ECO:0000256" key="3">
    <source>
        <dbReference type="ARBA" id="ARBA00022833"/>
    </source>
</evidence>
<feature type="compositionally biased region" description="Polar residues" evidence="6">
    <location>
        <begin position="1"/>
        <end position="21"/>
    </location>
</feature>
<dbReference type="SUPFAM" id="SSF90229">
    <property type="entry name" value="CCCH zinc finger"/>
    <property type="match status" value="1"/>
</dbReference>
<evidence type="ECO:0000256" key="6">
    <source>
        <dbReference type="SAM" id="MobiDB-lite"/>
    </source>
</evidence>
<dbReference type="InterPro" id="IPR008913">
    <property type="entry name" value="Znf_CHY"/>
</dbReference>
<dbReference type="AlphaFoldDB" id="A0A3P6UCB6"/>
<feature type="zinc finger region" description="C3H1-type" evidence="5">
    <location>
        <begin position="96"/>
        <end position="124"/>
    </location>
</feature>
<reference evidence="9 10" key="1">
    <citation type="submission" date="2018-08" db="EMBL/GenBank/DDBJ databases">
        <authorList>
            <person name="Laetsch R D."/>
            <person name="Stevens L."/>
            <person name="Kumar S."/>
            <person name="Blaxter L. M."/>
        </authorList>
    </citation>
    <scope>NUCLEOTIDE SEQUENCE [LARGE SCALE GENOMIC DNA]</scope>
</reference>
<dbReference type="EMBL" id="UYRX01000122">
    <property type="protein sequence ID" value="VDK74751.1"/>
    <property type="molecule type" value="Genomic_DNA"/>
</dbReference>
<dbReference type="PROSITE" id="PS50103">
    <property type="entry name" value="ZF_C3H1"/>
    <property type="match status" value="1"/>
</dbReference>
<protein>
    <recommendedName>
        <fullName evidence="11">CHY-type domain-containing protein</fullName>
    </recommendedName>
</protein>
<dbReference type="OrthoDB" id="411372at2759"/>
<dbReference type="STRING" id="42156.A0A3P6UCB6"/>
<dbReference type="PROSITE" id="PS51266">
    <property type="entry name" value="ZF_CHY"/>
    <property type="match status" value="1"/>
</dbReference>
<sequence length="659" mass="74908">MFSDQQTTESSLRAGSFQDSAPHSGRYVQRFRNAAKKQLKPQKSLAISDNAKIQDTDCNSAVVPSVSKSLLSSSTTEKVLATSRDSGPVSAPPPKTSKRKVCKYFVAENSCYFGQYCRFLHIKNETRYKNSDPTPINVGGPKPPRFTTRPNITKITRDHIGQKEQLDVRNSEISYFGRRFRDAKFEHEGSYYFTEFEYKITDPEWVFDVKSVRLKLRIPEHYPCESITVTLSESTLPLPLVTHFNKEVNKFLEGKFMEAEKCNTYVSIGKTFIRWLDHNILEIFVEGLRRTKMIIEAEKEGIKLHQASISNMVGAKESDDLETSKVETVLYNDGEITQDQVYDGGEVLCLPEKEIVAEKSSSEQLSKAKVIEARVFWDDLNGNIATLSVITMALSIKCAKCGALAFLTCSEKQRSAAHCKKCLNGCSIYISPQLVHQNSNVIALLEPKGCVPVDCVLLSSKLSYVCLQCSKEAIAENLTYGIPNKSWCYGCHSKCEFDIKSIRFIGDFNSIEKEDSSVPKSKQRKKKVERRMLVEGQPLPENGTCRHYKKSYRWFRFPCCGKLYPCDLCHNDAEKEHEMKLANRMVCGFCSKEQPFQKAKRCTNCNENVTRVKSQFWEGGKGCRDQVVMSRKDRRKYANSMTKTVSNKLTLLKNDNKKE</sequence>
<dbReference type="InterPro" id="IPR037274">
    <property type="entry name" value="Znf_CHY_sf"/>
</dbReference>
<dbReference type="Gene3D" id="4.10.1000.10">
    <property type="entry name" value="Zinc finger, CCCH-type"/>
    <property type="match status" value="1"/>
</dbReference>
<proteinExistence type="predicted"/>
<feature type="region of interest" description="Disordered" evidence="6">
    <location>
        <begin position="1"/>
        <end position="24"/>
    </location>
</feature>
<keyword evidence="10" id="KW-1185">Reference proteome</keyword>
<keyword evidence="3 5" id="KW-0862">Zinc</keyword>
<dbReference type="InterPro" id="IPR000571">
    <property type="entry name" value="Znf_CCCH"/>
</dbReference>
<dbReference type="Pfam" id="PF05495">
    <property type="entry name" value="zf-CHY"/>
    <property type="match status" value="1"/>
</dbReference>
<evidence type="ECO:0000313" key="10">
    <source>
        <dbReference type="Proteomes" id="UP000277928"/>
    </source>
</evidence>
<evidence type="ECO:0000256" key="4">
    <source>
        <dbReference type="PROSITE-ProRule" id="PRU00601"/>
    </source>
</evidence>
<keyword evidence="2 4" id="KW-0863">Zinc-finger</keyword>
<dbReference type="OMA" id="GIEFVPY"/>
<evidence type="ECO:0000256" key="5">
    <source>
        <dbReference type="PROSITE-ProRule" id="PRU00723"/>
    </source>
</evidence>
<organism evidence="9 10">
    <name type="scientific">Litomosoides sigmodontis</name>
    <name type="common">Filarial nematode worm</name>
    <dbReference type="NCBI Taxonomy" id="42156"/>
    <lineage>
        <taxon>Eukaryota</taxon>
        <taxon>Metazoa</taxon>
        <taxon>Ecdysozoa</taxon>
        <taxon>Nematoda</taxon>
        <taxon>Chromadorea</taxon>
        <taxon>Rhabditida</taxon>
        <taxon>Spirurina</taxon>
        <taxon>Spiruromorpha</taxon>
        <taxon>Filarioidea</taxon>
        <taxon>Onchocercidae</taxon>
        <taxon>Litomosoides</taxon>
    </lineage>
</organism>
<evidence type="ECO:0000259" key="7">
    <source>
        <dbReference type="PROSITE" id="PS50103"/>
    </source>
</evidence>
<evidence type="ECO:0000256" key="1">
    <source>
        <dbReference type="ARBA" id="ARBA00022723"/>
    </source>
</evidence>
<name>A0A3P6UCB6_LITSI</name>